<evidence type="ECO:0000256" key="1">
    <source>
        <dbReference type="ARBA" id="ARBA00022448"/>
    </source>
</evidence>
<evidence type="ECO:0000256" key="7">
    <source>
        <dbReference type="PIRSR" id="PIRSR000027-2"/>
    </source>
</evidence>
<feature type="binding site" description="covalent" evidence="7">
    <location>
        <position position="134"/>
    </location>
    <ligand>
        <name>heme c</name>
        <dbReference type="ChEBI" id="CHEBI:61717"/>
    </ligand>
</feature>
<keyword evidence="3 6" id="KW-0479">Metal-binding</keyword>
<feature type="signal peptide" evidence="8">
    <location>
        <begin position="1"/>
        <end position="21"/>
    </location>
</feature>
<evidence type="ECO:0000256" key="4">
    <source>
        <dbReference type="ARBA" id="ARBA00022982"/>
    </source>
</evidence>
<feature type="chain" id="PRO_5016289987" evidence="8">
    <location>
        <begin position="22"/>
        <end position="146"/>
    </location>
</feature>
<evidence type="ECO:0000256" key="3">
    <source>
        <dbReference type="ARBA" id="ARBA00022723"/>
    </source>
</evidence>
<evidence type="ECO:0000313" key="9">
    <source>
        <dbReference type="EMBL" id="PWL19054.1"/>
    </source>
</evidence>
<dbReference type="AlphaFoldDB" id="A0A316JC71"/>
<keyword evidence="10" id="KW-1185">Reference proteome</keyword>
<dbReference type="GO" id="GO:0020037">
    <property type="term" value="F:heme binding"/>
    <property type="evidence" value="ECO:0007669"/>
    <property type="project" value="InterPro"/>
</dbReference>
<dbReference type="Proteomes" id="UP000245865">
    <property type="component" value="Unassembled WGS sequence"/>
</dbReference>
<evidence type="ECO:0000256" key="2">
    <source>
        <dbReference type="ARBA" id="ARBA00022617"/>
    </source>
</evidence>
<organism evidence="9 10">
    <name type="scientific">Falsochrobactrum shanghaiense</name>
    <dbReference type="NCBI Taxonomy" id="2201899"/>
    <lineage>
        <taxon>Bacteria</taxon>
        <taxon>Pseudomonadati</taxon>
        <taxon>Pseudomonadota</taxon>
        <taxon>Alphaproteobacteria</taxon>
        <taxon>Hyphomicrobiales</taxon>
        <taxon>Brucellaceae</taxon>
        <taxon>Falsochrobactrum</taxon>
    </lineage>
</organism>
<keyword evidence="8" id="KW-0732">Signal</keyword>
<feature type="binding site" description="covalent" evidence="7">
    <location>
        <position position="137"/>
    </location>
    <ligand>
        <name>heme c</name>
        <dbReference type="ChEBI" id="CHEBI:61717"/>
    </ligand>
</feature>
<dbReference type="SUPFAM" id="SSF47175">
    <property type="entry name" value="Cytochromes"/>
    <property type="match status" value="1"/>
</dbReference>
<keyword evidence="5 6" id="KW-0408">Iron</keyword>
<comment type="caution">
    <text evidence="9">The sequence shown here is derived from an EMBL/GenBank/DDBJ whole genome shotgun (WGS) entry which is preliminary data.</text>
</comment>
<dbReference type="PIRSF" id="PIRSF000027">
    <property type="entry name" value="Cytc_c_prime"/>
    <property type="match status" value="1"/>
</dbReference>
<dbReference type="EMBL" id="QGDB01000001">
    <property type="protein sequence ID" value="PWL19054.1"/>
    <property type="molecule type" value="Genomic_DNA"/>
</dbReference>
<evidence type="ECO:0000256" key="8">
    <source>
        <dbReference type="SAM" id="SignalP"/>
    </source>
</evidence>
<accession>A0A316JC71</accession>
<dbReference type="Pfam" id="PF01322">
    <property type="entry name" value="Cytochrom_C_2"/>
    <property type="match status" value="1"/>
</dbReference>
<proteinExistence type="predicted"/>
<comment type="PTM">
    <text evidence="7">Binds 1 heme group per subunit.</text>
</comment>
<dbReference type="GO" id="GO:0042597">
    <property type="term" value="C:periplasmic space"/>
    <property type="evidence" value="ECO:0007669"/>
    <property type="project" value="InterPro"/>
</dbReference>
<evidence type="ECO:0000256" key="5">
    <source>
        <dbReference type="ARBA" id="ARBA00023004"/>
    </source>
</evidence>
<dbReference type="InterPro" id="IPR010980">
    <property type="entry name" value="Cyt_c/b562"/>
</dbReference>
<dbReference type="GO" id="GO:0022900">
    <property type="term" value="P:electron transport chain"/>
    <property type="evidence" value="ECO:0007669"/>
    <property type="project" value="InterPro"/>
</dbReference>
<dbReference type="Gene3D" id="1.20.120.10">
    <property type="entry name" value="Cytochrome c/b562"/>
    <property type="match status" value="1"/>
</dbReference>
<feature type="binding site" description="axial binding residue" evidence="6">
    <location>
        <position position="138"/>
    </location>
    <ligand>
        <name>heme c</name>
        <dbReference type="ChEBI" id="CHEBI:61717"/>
    </ligand>
    <ligandPart>
        <name>Fe</name>
        <dbReference type="ChEBI" id="CHEBI:18248"/>
    </ligandPart>
</feature>
<dbReference type="InterPro" id="IPR002321">
    <property type="entry name" value="Cyt_c_II"/>
</dbReference>
<dbReference type="GO" id="GO:0005506">
    <property type="term" value="F:iron ion binding"/>
    <property type="evidence" value="ECO:0007669"/>
    <property type="project" value="InterPro"/>
</dbReference>
<dbReference type="GO" id="GO:0009055">
    <property type="term" value="F:electron transfer activity"/>
    <property type="evidence" value="ECO:0007669"/>
    <property type="project" value="InterPro"/>
</dbReference>
<reference evidence="9 10" key="1">
    <citation type="submission" date="2018-05" db="EMBL/GenBank/DDBJ databases">
        <title>Comparative genomic sequence analysis between strain HN4 and CCM 8460T (Falsochrobactrum ovis) will provide more evidence to prove that HN4 is a new species of Falsochrobactrum.</title>
        <authorList>
            <person name="Lyu W."/>
            <person name="Sun L."/>
            <person name="Yao L."/>
        </authorList>
    </citation>
    <scope>NUCLEOTIDE SEQUENCE [LARGE SCALE GENOMIC DNA]</scope>
    <source>
        <strain evidence="9 10">HN4</strain>
    </source>
</reference>
<dbReference type="OrthoDB" id="9811729at2"/>
<dbReference type="RefSeq" id="WP_109704447.1">
    <property type="nucleotide sequence ID" value="NZ_QGDB01000001.1"/>
</dbReference>
<keyword evidence="2 7" id="KW-0349">Heme</keyword>
<keyword evidence="1" id="KW-0813">Transport</keyword>
<sequence>MRFFFLTMGAFGMLAAGAAHADAIADRQAIMKDMGRSVGTIAPMIKGAKPFDATAALAALETLSADAQKFDVDTLFPAGTDQGDTEASPKIWEDRDDFVKHVEKFRTDAAAAVAANPQDLDALKPAFQQVAANCGSCHQAYRIKKN</sequence>
<keyword evidence="4" id="KW-0249">Electron transport</keyword>
<name>A0A316JC71_9HYPH</name>
<evidence type="ECO:0000313" key="10">
    <source>
        <dbReference type="Proteomes" id="UP000245865"/>
    </source>
</evidence>
<gene>
    <name evidence="9" type="ORF">DKP76_00275</name>
</gene>
<evidence type="ECO:0000256" key="6">
    <source>
        <dbReference type="PIRSR" id="PIRSR000027-1"/>
    </source>
</evidence>
<dbReference type="InterPro" id="IPR012127">
    <property type="entry name" value="Cyt_c_prime"/>
</dbReference>
<dbReference type="PROSITE" id="PS51009">
    <property type="entry name" value="CYTCII"/>
    <property type="match status" value="1"/>
</dbReference>
<protein>
    <submittedName>
        <fullName evidence="9">Cytochrome C</fullName>
    </submittedName>
</protein>